<dbReference type="AlphaFoldDB" id="A0A848IM53"/>
<dbReference type="Proteomes" id="UP000544134">
    <property type="component" value="Unassembled WGS sequence"/>
</dbReference>
<organism evidence="3 4">
    <name type="scientific">Paraburkholderia polaris</name>
    <dbReference type="NCBI Taxonomy" id="2728848"/>
    <lineage>
        <taxon>Bacteria</taxon>
        <taxon>Pseudomonadati</taxon>
        <taxon>Pseudomonadota</taxon>
        <taxon>Betaproteobacteria</taxon>
        <taxon>Burkholderiales</taxon>
        <taxon>Burkholderiaceae</taxon>
        <taxon>Paraburkholderia</taxon>
    </lineage>
</organism>
<keyword evidence="4" id="KW-1185">Reference proteome</keyword>
<feature type="region of interest" description="Disordered" evidence="1">
    <location>
        <begin position="16"/>
        <end position="90"/>
    </location>
</feature>
<dbReference type="RefSeq" id="WP_169488112.1">
    <property type="nucleotide sequence ID" value="NZ_JABBGJ010000029.1"/>
</dbReference>
<evidence type="ECO:0000256" key="1">
    <source>
        <dbReference type="SAM" id="MobiDB-lite"/>
    </source>
</evidence>
<keyword evidence="2" id="KW-0732">Signal</keyword>
<feature type="compositionally biased region" description="Polar residues" evidence="1">
    <location>
        <begin position="16"/>
        <end position="32"/>
    </location>
</feature>
<evidence type="ECO:0000256" key="2">
    <source>
        <dbReference type="SAM" id="SignalP"/>
    </source>
</evidence>
<name>A0A848IM53_9BURK</name>
<proteinExistence type="predicted"/>
<protein>
    <submittedName>
        <fullName evidence="3">Uncharacterized protein</fullName>
    </submittedName>
</protein>
<feature type="chain" id="PRO_5032942053" evidence="2">
    <location>
        <begin position="21"/>
        <end position="110"/>
    </location>
</feature>
<feature type="compositionally biased region" description="Basic and acidic residues" evidence="1">
    <location>
        <begin position="67"/>
        <end position="90"/>
    </location>
</feature>
<feature type="signal peptide" evidence="2">
    <location>
        <begin position="1"/>
        <end position="20"/>
    </location>
</feature>
<comment type="caution">
    <text evidence="3">The sequence shown here is derived from an EMBL/GenBank/DDBJ whole genome shotgun (WGS) entry which is preliminary data.</text>
</comment>
<accession>A0A848IM53</accession>
<reference evidence="3 4" key="1">
    <citation type="submission" date="2020-04" db="EMBL/GenBank/DDBJ databases">
        <title>Paraburkholderia sp. RP-4-7 isolated from soil.</title>
        <authorList>
            <person name="Dahal R.H."/>
        </authorList>
    </citation>
    <scope>NUCLEOTIDE SEQUENCE [LARGE SCALE GENOMIC DNA]</scope>
    <source>
        <strain evidence="3 4">RP-4-7</strain>
    </source>
</reference>
<evidence type="ECO:0000313" key="3">
    <source>
        <dbReference type="EMBL" id="NMM01269.1"/>
    </source>
</evidence>
<gene>
    <name evidence="3" type="ORF">HHL24_25420</name>
</gene>
<sequence>MQRLIFLVAATVALPGTTSAQGNPAYSGNPYTTLPRALSSDPVMPDSTSGPIGITTPGSNVNMSRQARRDLDARVQSERTERDKRVEAWREPPLEFNIPVPEMPKPSTAN</sequence>
<feature type="compositionally biased region" description="Polar residues" evidence="1">
    <location>
        <begin position="46"/>
        <end position="65"/>
    </location>
</feature>
<dbReference type="EMBL" id="JABBGJ010000029">
    <property type="protein sequence ID" value="NMM01269.1"/>
    <property type="molecule type" value="Genomic_DNA"/>
</dbReference>
<evidence type="ECO:0000313" key="4">
    <source>
        <dbReference type="Proteomes" id="UP000544134"/>
    </source>
</evidence>